<dbReference type="Gene3D" id="2.40.30.10">
    <property type="entry name" value="Translation factors"/>
    <property type="match status" value="1"/>
</dbReference>
<dbReference type="EMBL" id="JAENIP010000016">
    <property type="protein sequence ID" value="MBK1844886.1"/>
    <property type="molecule type" value="Genomic_DNA"/>
</dbReference>
<dbReference type="InterPro" id="IPR017927">
    <property type="entry name" value="FAD-bd_FR_type"/>
</dbReference>
<feature type="domain" description="FAD-binding FR-type" evidence="1">
    <location>
        <begin position="13"/>
        <end position="147"/>
    </location>
</feature>
<dbReference type="InterPro" id="IPR017938">
    <property type="entry name" value="Riboflavin_synthase-like_b-brl"/>
</dbReference>
<dbReference type="PROSITE" id="PS51384">
    <property type="entry name" value="FAD_FR"/>
    <property type="match status" value="1"/>
</dbReference>
<proteinExistence type="predicted"/>
<dbReference type="InterPro" id="IPR039261">
    <property type="entry name" value="FNR_nucleotide-bd"/>
</dbReference>
<dbReference type="SUPFAM" id="SSF63380">
    <property type="entry name" value="Riboflavin synthase domain-like"/>
    <property type="match status" value="1"/>
</dbReference>
<dbReference type="Pfam" id="PF08021">
    <property type="entry name" value="FAD_binding_9"/>
    <property type="match status" value="1"/>
</dbReference>
<evidence type="ECO:0000259" key="1">
    <source>
        <dbReference type="PROSITE" id="PS51384"/>
    </source>
</evidence>
<dbReference type="CDD" id="cd06193">
    <property type="entry name" value="siderophore_interacting"/>
    <property type="match status" value="1"/>
</dbReference>
<dbReference type="Gene3D" id="1.10.10.10">
    <property type="entry name" value="Winged helix-like DNA-binding domain superfamily/Winged helix DNA-binding domain"/>
    <property type="match status" value="1"/>
</dbReference>
<dbReference type="InterPro" id="IPR036388">
    <property type="entry name" value="WH-like_DNA-bd_sf"/>
</dbReference>
<dbReference type="Proteomes" id="UP000650005">
    <property type="component" value="Unassembled WGS sequence"/>
</dbReference>
<keyword evidence="3" id="KW-1185">Reference proteome</keyword>
<protein>
    <submittedName>
        <fullName evidence="2">Siderophore-interacting protein</fullName>
    </submittedName>
</protein>
<dbReference type="Pfam" id="PF04954">
    <property type="entry name" value="SIP"/>
    <property type="match status" value="1"/>
</dbReference>
<evidence type="ECO:0000313" key="3">
    <source>
        <dbReference type="Proteomes" id="UP000650005"/>
    </source>
</evidence>
<dbReference type="SUPFAM" id="SSF46785">
    <property type="entry name" value="Winged helix' DNA-binding domain"/>
    <property type="match status" value="1"/>
</dbReference>
<dbReference type="PANTHER" id="PTHR30157:SF0">
    <property type="entry name" value="NADPH-DEPENDENT FERRIC-CHELATE REDUCTASE"/>
    <property type="match status" value="1"/>
</dbReference>
<evidence type="ECO:0000313" key="2">
    <source>
        <dbReference type="EMBL" id="MBK1844886.1"/>
    </source>
</evidence>
<name>A0ABS1FN76_9CORY</name>
<dbReference type="InterPro" id="IPR036390">
    <property type="entry name" value="WH_DNA-bd_sf"/>
</dbReference>
<organism evidence="2 3">
    <name type="scientific">Corynebacterium antarcticum</name>
    <dbReference type="NCBI Taxonomy" id="2800405"/>
    <lineage>
        <taxon>Bacteria</taxon>
        <taxon>Bacillati</taxon>
        <taxon>Actinomycetota</taxon>
        <taxon>Actinomycetes</taxon>
        <taxon>Mycobacteriales</taxon>
        <taxon>Corynebacteriaceae</taxon>
        <taxon>Corynebacterium</taxon>
    </lineage>
</organism>
<sequence length="596" mass="63041">MTRSSRTHDIHPISIRELEVIRSEDLTPGMRRVVLGGPGLRAHTRDGHGMPEFISDGFDDDVRIIFPDPVTGSRPYPPSGGDGRLKWNDEVNRLFRTYTVRKYDADAGEVTIDFARHGKGLAENWAVSAAPGARVWVAGPKRCGALPTHADHLVLVGDMTALPAIGRCLEDLPTGTPVTALVEVAERHDVQQLTTAADVDLRWVIRAEGGNLAEAFETLEWPAGRVYVWCAGEAGQLRRMRQVIRDHGVDPADREVTGYWREQTDGDGGGAAPLHALAELADVSGGLALRAAVRIGLFTAVDGGKDTPAAVAAETGTTESAVLRFARYLEARGLLRLETADRDGVPGVTRIRLTAMGRELVDPESRAVQMLAGSGLVDLLAFLHLDDAVRTGGAVELGTAHGVGSIDTAALVDRVGRQRRASEAASTAPAVVEALDAVTDGARRPVVGFAGAAADVYAQECSDRRPDVSVVCLVPGGVPDIPLSGAVTCRAYSAGEAVEDVDTLVVVDPFALAAPAGPADLLAATGVPKLVLVTRQVDESGGDADDYVDDLVRLCVAGTSLPTRRDIRSTLERAGYKVDGAVAVGWGSWVVTATRR</sequence>
<dbReference type="RefSeq" id="WP_200260426.1">
    <property type="nucleotide sequence ID" value="NZ_JAENIP020000002.1"/>
</dbReference>
<accession>A0ABS1FN76</accession>
<dbReference type="InterPro" id="IPR039374">
    <property type="entry name" value="SIP_fam"/>
</dbReference>
<dbReference type="InterPro" id="IPR007037">
    <property type="entry name" value="SIP_rossman_dom"/>
</dbReference>
<dbReference type="PANTHER" id="PTHR30157">
    <property type="entry name" value="FERRIC REDUCTASE, NADPH-DEPENDENT"/>
    <property type="match status" value="1"/>
</dbReference>
<dbReference type="Gene3D" id="3.40.50.80">
    <property type="entry name" value="Nucleotide-binding domain of ferredoxin-NADP reductase (FNR) module"/>
    <property type="match status" value="1"/>
</dbReference>
<comment type="caution">
    <text evidence="2">The sequence shown here is derived from an EMBL/GenBank/DDBJ whole genome shotgun (WGS) entry which is preliminary data.</text>
</comment>
<gene>
    <name evidence="2" type="ORF">JIM95_09920</name>
</gene>
<reference evidence="2" key="1">
    <citation type="submission" date="2021-01" db="EMBL/GenBank/DDBJ databases">
        <title>Characterization of Corynebacterium spp. from penguins.</title>
        <authorList>
            <person name="Svec P."/>
        </authorList>
    </citation>
    <scope>NUCLEOTIDE SEQUENCE</scope>
    <source>
        <strain evidence="2">CCM 8835</strain>
    </source>
</reference>
<dbReference type="InterPro" id="IPR013113">
    <property type="entry name" value="SIP_FAD-bd"/>
</dbReference>